<keyword evidence="2" id="KW-1185">Reference proteome</keyword>
<evidence type="ECO:0000313" key="1">
    <source>
        <dbReference type="EMBL" id="KAK3893484.1"/>
    </source>
</evidence>
<comment type="caution">
    <text evidence="1">The sequence shown here is derived from an EMBL/GenBank/DDBJ whole genome shotgun (WGS) entry which is preliminary data.</text>
</comment>
<dbReference type="EMBL" id="JAWQEG010000203">
    <property type="protein sequence ID" value="KAK3893484.1"/>
    <property type="molecule type" value="Genomic_DNA"/>
</dbReference>
<name>A0AAE1L207_PETCI</name>
<sequence length="268" mass="29736">MPQQSLSSCCVDAPAAPSLHHYLHAWLINWTLAATPQPNLHCMSQTTLLLCSRWVTAAVVVVLMPPSPVEGGELQLWRDVLVSHSRMTMTYNTMQLENPSIPTGAITDLYCPISCLLLGWCNVWCIHPSTTPTHCILSNAIVMPKYMEPNMADAITCHTKQLQDKTTNAIITAGSQASWFPNKPEENLVDGIYTYHGDENYSSATAFAENWFLIDFSENIKISQVFLYVPNSNFANALFYDLEVRVGNVTVTSKAGLAAYDLFAAFPR</sequence>
<gene>
    <name evidence="1" type="ORF">Pcinc_002703</name>
</gene>
<organism evidence="1 2">
    <name type="scientific">Petrolisthes cinctipes</name>
    <name type="common">Flat porcelain crab</name>
    <dbReference type="NCBI Taxonomy" id="88211"/>
    <lineage>
        <taxon>Eukaryota</taxon>
        <taxon>Metazoa</taxon>
        <taxon>Ecdysozoa</taxon>
        <taxon>Arthropoda</taxon>
        <taxon>Crustacea</taxon>
        <taxon>Multicrustacea</taxon>
        <taxon>Malacostraca</taxon>
        <taxon>Eumalacostraca</taxon>
        <taxon>Eucarida</taxon>
        <taxon>Decapoda</taxon>
        <taxon>Pleocyemata</taxon>
        <taxon>Anomura</taxon>
        <taxon>Galatheoidea</taxon>
        <taxon>Porcellanidae</taxon>
        <taxon>Petrolisthes</taxon>
    </lineage>
</organism>
<dbReference type="Gene3D" id="2.60.120.260">
    <property type="entry name" value="Galactose-binding domain-like"/>
    <property type="match status" value="1"/>
</dbReference>
<proteinExistence type="predicted"/>
<protein>
    <submittedName>
        <fullName evidence="1">Uncharacterized protein</fullName>
    </submittedName>
</protein>
<accession>A0AAE1L207</accession>
<dbReference type="Proteomes" id="UP001286313">
    <property type="component" value="Unassembled WGS sequence"/>
</dbReference>
<dbReference type="AlphaFoldDB" id="A0AAE1L207"/>
<evidence type="ECO:0000313" key="2">
    <source>
        <dbReference type="Proteomes" id="UP001286313"/>
    </source>
</evidence>
<reference evidence="1" key="1">
    <citation type="submission" date="2023-10" db="EMBL/GenBank/DDBJ databases">
        <title>Genome assemblies of two species of porcelain crab, Petrolisthes cinctipes and Petrolisthes manimaculis (Anomura: Porcellanidae).</title>
        <authorList>
            <person name="Angst P."/>
        </authorList>
    </citation>
    <scope>NUCLEOTIDE SEQUENCE</scope>
    <source>
        <strain evidence="1">PB745_01</strain>
        <tissue evidence="1">Gill</tissue>
    </source>
</reference>